<dbReference type="EMBL" id="RXOL01000003">
    <property type="protein sequence ID" value="RVQ67228.1"/>
    <property type="molecule type" value="Genomic_DNA"/>
</dbReference>
<sequence length="200" mass="20734">MLLIGAGTLIGAAVAGQTIAAPATSLKGPEAFAAIADPQARSVALFGEMAKVIESPRCLNCHPRTDSPTQGDDMHPHSPPVSRGMGGMSVPGMTCNTCHGESNFTFANGEGSIPGDPAWALAPVEMAWVGKTRGEICRQLKDPKRNGGKTLAQLVEHNAHDHLVGWGWNPGKGRSPAPGTQEQFGALTAAWVANGAHCPD</sequence>
<name>A0A437GXU6_9SPHN</name>
<dbReference type="InterPro" id="IPR036280">
    <property type="entry name" value="Multihaem_cyt_sf"/>
</dbReference>
<dbReference type="Proteomes" id="UP000283003">
    <property type="component" value="Unassembled WGS sequence"/>
</dbReference>
<gene>
    <name evidence="2" type="ORF">EKN06_09505</name>
</gene>
<proteinExistence type="predicted"/>
<dbReference type="OrthoDB" id="656942at2"/>
<protein>
    <submittedName>
        <fullName evidence="2">Isoquinoline 1-oxidoreductase subunit</fullName>
    </submittedName>
</protein>
<organism evidence="2 3">
    <name type="scientific">Croceicoccus ponticola</name>
    <dbReference type="NCBI Taxonomy" id="2217664"/>
    <lineage>
        <taxon>Bacteria</taxon>
        <taxon>Pseudomonadati</taxon>
        <taxon>Pseudomonadota</taxon>
        <taxon>Alphaproteobacteria</taxon>
        <taxon>Sphingomonadales</taxon>
        <taxon>Erythrobacteraceae</taxon>
        <taxon>Croceicoccus</taxon>
    </lineage>
</organism>
<evidence type="ECO:0000313" key="2">
    <source>
        <dbReference type="EMBL" id="RVQ67228.1"/>
    </source>
</evidence>
<keyword evidence="3" id="KW-1185">Reference proteome</keyword>
<accession>A0A437GXU6</accession>
<comment type="caution">
    <text evidence="2">The sequence shown here is derived from an EMBL/GenBank/DDBJ whole genome shotgun (WGS) entry which is preliminary data.</text>
</comment>
<reference evidence="2 3" key="1">
    <citation type="submission" date="2018-12" db="EMBL/GenBank/DDBJ databases">
        <title>Croceicoccus ponticola sp. nov., a lipolytic bacterium isolated from seawater.</title>
        <authorList>
            <person name="Yoon J.-H."/>
        </authorList>
    </citation>
    <scope>NUCLEOTIDE SEQUENCE [LARGE SCALE GENOMIC DNA]</scope>
    <source>
        <strain evidence="2 3">GM-16</strain>
    </source>
</reference>
<dbReference type="SUPFAM" id="SSF48695">
    <property type="entry name" value="Multiheme cytochromes"/>
    <property type="match status" value="1"/>
</dbReference>
<evidence type="ECO:0000313" key="3">
    <source>
        <dbReference type="Proteomes" id="UP000283003"/>
    </source>
</evidence>
<feature type="region of interest" description="Disordered" evidence="1">
    <location>
        <begin position="59"/>
        <end position="84"/>
    </location>
</feature>
<evidence type="ECO:0000256" key="1">
    <source>
        <dbReference type="SAM" id="MobiDB-lite"/>
    </source>
</evidence>
<dbReference type="AlphaFoldDB" id="A0A437GXU6"/>